<evidence type="ECO:0000313" key="8">
    <source>
        <dbReference type="EMBL" id="KAJ1979809.1"/>
    </source>
</evidence>
<gene>
    <name evidence="8" type="primary">BIM1</name>
    <name evidence="8" type="ORF">H4R34_002681</name>
</gene>
<reference evidence="8" key="1">
    <citation type="submission" date="2022-07" db="EMBL/GenBank/DDBJ databases">
        <title>Phylogenomic reconstructions and comparative analyses of Kickxellomycotina fungi.</title>
        <authorList>
            <person name="Reynolds N.K."/>
            <person name="Stajich J.E."/>
            <person name="Barry K."/>
            <person name="Grigoriev I.V."/>
            <person name="Crous P."/>
            <person name="Smith M.E."/>
        </authorList>
    </citation>
    <scope>NUCLEOTIDE SEQUENCE</scope>
    <source>
        <strain evidence="8">RSA 567</strain>
    </source>
</reference>
<comment type="caution">
    <text evidence="8">The sequence shown here is derived from an EMBL/GenBank/DDBJ whole genome shotgun (WGS) entry which is preliminary data.</text>
</comment>
<keyword evidence="9" id="KW-1185">Reference proteome</keyword>
<dbReference type="Pfam" id="PF03271">
    <property type="entry name" value="EB1"/>
    <property type="match status" value="1"/>
</dbReference>
<protein>
    <submittedName>
        <fullName evidence="8">Microtubule integrity protein mal3</fullName>
    </submittedName>
</protein>
<dbReference type="OrthoDB" id="2119228at2759"/>
<evidence type="ECO:0000259" key="7">
    <source>
        <dbReference type="PROSITE" id="PS51230"/>
    </source>
</evidence>
<evidence type="ECO:0000256" key="6">
    <source>
        <dbReference type="SAM" id="MobiDB-lite"/>
    </source>
</evidence>
<name>A0A9W8B2B0_9FUNG</name>
<dbReference type="InterPro" id="IPR004953">
    <property type="entry name" value="EB1_C"/>
</dbReference>
<keyword evidence="4" id="KW-0206">Cytoskeleton</keyword>
<dbReference type="InterPro" id="IPR027328">
    <property type="entry name" value="MAPRE"/>
</dbReference>
<dbReference type="GO" id="GO:0005874">
    <property type="term" value="C:microtubule"/>
    <property type="evidence" value="ECO:0007669"/>
    <property type="project" value="UniProtKB-KW"/>
</dbReference>
<evidence type="ECO:0000256" key="5">
    <source>
        <dbReference type="PROSITE-ProRule" id="PRU00576"/>
    </source>
</evidence>
<dbReference type="AlphaFoldDB" id="A0A9W8B2B0"/>
<feature type="region of interest" description="Disordered" evidence="6">
    <location>
        <begin position="126"/>
        <end position="167"/>
    </location>
</feature>
<dbReference type="PANTHER" id="PTHR10623">
    <property type="entry name" value="MICROTUBULE-ASSOCIATED PROTEIN RP/EB FAMILY MEMBER"/>
    <property type="match status" value="1"/>
</dbReference>
<dbReference type="EMBL" id="JANBQB010000200">
    <property type="protein sequence ID" value="KAJ1979809.1"/>
    <property type="molecule type" value="Genomic_DNA"/>
</dbReference>
<sequence>MRLANTTGDLPLSRVKFNAKQEYEFIANFKILQNCFNKHKIDKMYANSSAFETFVVETSPTIDQQPLPVERLIKMRFQDNFEFLQWLKRFWETYCPGGQYDAVGRRRGQSVDVGGAVRPGSAARVPSAGMTRRVGDRPASRTLRNGPGARAPSATGSAGSRGGLAGDAKAAGMVQELTREVAELKETIIGIEKERDFYFDKLRQVEIMIQQIEPELTEQELPLVRDIQAVLYSTEEGFVLQGDEADAAAVEQQMQKVELDEDETF</sequence>
<evidence type="ECO:0000313" key="9">
    <source>
        <dbReference type="Proteomes" id="UP001151582"/>
    </source>
</evidence>
<dbReference type="SUPFAM" id="SSF140612">
    <property type="entry name" value="EB1 dimerisation domain-like"/>
    <property type="match status" value="1"/>
</dbReference>
<accession>A0A9W8B2B0</accession>
<organism evidence="8 9">
    <name type="scientific">Dimargaris verticillata</name>
    <dbReference type="NCBI Taxonomy" id="2761393"/>
    <lineage>
        <taxon>Eukaryota</taxon>
        <taxon>Fungi</taxon>
        <taxon>Fungi incertae sedis</taxon>
        <taxon>Zoopagomycota</taxon>
        <taxon>Kickxellomycotina</taxon>
        <taxon>Dimargaritomycetes</taxon>
        <taxon>Dimargaritales</taxon>
        <taxon>Dimargaritaceae</taxon>
        <taxon>Dimargaris</taxon>
    </lineage>
</organism>
<evidence type="ECO:0000256" key="3">
    <source>
        <dbReference type="ARBA" id="ARBA00022701"/>
    </source>
</evidence>
<evidence type="ECO:0000256" key="1">
    <source>
        <dbReference type="ARBA" id="ARBA00004245"/>
    </source>
</evidence>
<evidence type="ECO:0000256" key="2">
    <source>
        <dbReference type="ARBA" id="ARBA00022490"/>
    </source>
</evidence>
<dbReference type="PROSITE" id="PS51230">
    <property type="entry name" value="EB1_C"/>
    <property type="match status" value="1"/>
</dbReference>
<dbReference type="GO" id="GO:0008017">
    <property type="term" value="F:microtubule binding"/>
    <property type="evidence" value="ECO:0007669"/>
    <property type="project" value="InterPro"/>
</dbReference>
<dbReference type="Gene3D" id="1.20.5.1430">
    <property type="match status" value="1"/>
</dbReference>
<comment type="subcellular location">
    <subcellularLocation>
        <location evidence="1">Cytoplasm</location>
        <location evidence="1">Cytoskeleton</location>
    </subcellularLocation>
</comment>
<dbReference type="Gene3D" id="1.10.418.10">
    <property type="entry name" value="Calponin-like domain"/>
    <property type="match status" value="1"/>
</dbReference>
<feature type="domain" description="EB1 C-terminal" evidence="7">
    <location>
        <begin position="166"/>
        <end position="240"/>
    </location>
</feature>
<dbReference type="SUPFAM" id="SSF47576">
    <property type="entry name" value="Calponin-homology domain, CH-domain"/>
    <property type="match status" value="1"/>
</dbReference>
<proteinExistence type="predicted"/>
<evidence type="ECO:0000256" key="4">
    <source>
        <dbReference type="ARBA" id="ARBA00023212"/>
    </source>
</evidence>
<keyword evidence="3 5" id="KW-0493">Microtubule</keyword>
<dbReference type="InterPro" id="IPR036133">
    <property type="entry name" value="EB1_C_sf"/>
</dbReference>
<dbReference type="Proteomes" id="UP001151582">
    <property type="component" value="Unassembled WGS sequence"/>
</dbReference>
<keyword evidence="2" id="KW-0963">Cytoplasm</keyword>
<dbReference type="InterPro" id="IPR036872">
    <property type="entry name" value="CH_dom_sf"/>
</dbReference>